<dbReference type="EMBL" id="CP002737">
    <property type="protein sequence ID" value="AEF96610.1"/>
    <property type="molecule type" value="Genomic_DNA"/>
</dbReference>
<sequence length="497" mass="56580">MKKSSFIFLTFLSLLLILNTINAIEFTSFDYKNEYLEPGKTYDLWVVITPEKEINNTIIGIYPYGISKEYIQIIKGKDYVGHLFQSEQGVGHFIIKIKDNAPSKDYKIVAYCNYTENGEQYSENRIFEIPVRGEAIIEIQNPPILKEGTNKIFLRITNKGTGIAENIKITFENGKNIYALSNSYVINYLKPGETKLIRLILYANGEIGELPYTITYQNQYNLLELTDKTETDTSTTSTYKNQKTIEEKGTLTFKIVPNDLISINLKNITCPVGKINNLTILIRNNYKDANFIITIGKYYLGNNQKTIFIKKGETKNVSFKIKINEMGIKEIPIKIYFDENEINKNLTINVIGKAELVLTGVNVEGFGEKIITGDLSNIGTAPAKSVLISIKKTKNIIPKRPYENYFIGTLNPDDYGSFELHCQINGTVNEIPIVITYRDENNNLVTIYKTIKINGDVISLKNNNKEEVNYLVIGIAIVFCFGVVYLIYRGFVRKDEK</sequence>
<organism evidence="3">
    <name type="scientific">Methanotorris igneus (strain DSM 5666 / JCM 11834 / Kol 5)</name>
    <dbReference type="NCBI Taxonomy" id="880724"/>
    <lineage>
        <taxon>Archaea</taxon>
        <taxon>Methanobacteriati</taxon>
        <taxon>Methanobacteriota</taxon>
        <taxon>Methanomada group</taxon>
        <taxon>Methanococci</taxon>
        <taxon>Methanococcales</taxon>
        <taxon>Methanocaldococcaceae</taxon>
        <taxon>Methanotorris</taxon>
    </lineage>
</organism>
<evidence type="ECO:0000313" key="2">
    <source>
        <dbReference type="EMBL" id="AEF96610.1"/>
    </source>
</evidence>
<dbReference type="HOGENOM" id="CLU_540387_0_0_2"/>
<dbReference type="Proteomes" id="UP000009227">
    <property type="component" value="Chromosome"/>
</dbReference>
<dbReference type="KEGG" id="mig:Metig_1071"/>
<proteinExistence type="predicted"/>
<keyword evidence="3" id="KW-1185">Reference proteome</keyword>
<dbReference type="OrthoDB" id="65070at2157"/>
<dbReference type="GeneID" id="10643925"/>
<protein>
    <recommendedName>
        <fullName evidence="4">CARDB domain-containing protein</fullName>
    </recommendedName>
</protein>
<accession>F6BDP9</accession>
<dbReference type="RefSeq" id="WP_013799211.1">
    <property type="nucleotide sequence ID" value="NC_015562.1"/>
</dbReference>
<keyword evidence="1" id="KW-0472">Membrane</keyword>
<keyword evidence="1" id="KW-0812">Transmembrane</keyword>
<gene>
    <name evidence="2" type="ordered locus">Metig_1071</name>
</gene>
<evidence type="ECO:0008006" key="4">
    <source>
        <dbReference type="Google" id="ProtNLM"/>
    </source>
</evidence>
<evidence type="ECO:0000256" key="1">
    <source>
        <dbReference type="SAM" id="Phobius"/>
    </source>
</evidence>
<feature type="transmembrane region" description="Helical" evidence="1">
    <location>
        <begin position="468"/>
        <end position="488"/>
    </location>
</feature>
<dbReference type="PANTHER" id="PTHR35902:SF3">
    <property type="entry name" value="NPCBM-ASSOCIATED, NEW3 DOMAIN OF ALPHA-GALACTOSIDASE"/>
    <property type="match status" value="1"/>
</dbReference>
<evidence type="ECO:0000313" key="3">
    <source>
        <dbReference type="Proteomes" id="UP000009227"/>
    </source>
</evidence>
<name>F6BDP9_METIK</name>
<keyword evidence="1" id="KW-1133">Transmembrane helix</keyword>
<dbReference type="AlphaFoldDB" id="F6BDP9"/>
<dbReference type="STRING" id="880724.Metig_1071"/>
<dbReference type="PANTHER" id="PTHR35902">
    <property type="entry name" value="S-LAYER DOMAIN-LIKE PROTEIN-RELATED"/>
    <property type="match status" value="1"/>
</dbReference>
<reference evidence="2 3" key="1">
    <citation type="submission" date="2011-05" db="EMBL/GenBank/DDBJ databases">
        <title>Complete sequence of Methanotorris igneus Kol 5.</title>
        <authorList>
            <consortium name="US DOE Joint Genome Institute"/>
            <person name="Lucas S."/>
            <person name="Han J."/>
            <person name="Lapidus A."/>
            <person name="Cheng J.-F."/>
            <person name="Goodwin L."/>
            <person name="Pitluck S."/>
            <person name="Peters L."/>
            <person name="Mikhailova N."/>
            <person name="Chertkov O."/>
            <person name="Han C."/>
            <person name="Tapia R."/>
            <person name="Land M."/>
            <person name="Hauser L."/>
            <person name="Kyrpides N."/>
            <person name="Ivanova N."/>
            <person name="Pagani I."/>
            <person name="Sieprawska-Lupa M."/>
            <person name="Whitman W."/>
            <person name="Woyke T."/>
        </authorList>
    </citation>
    <scope>NUCLEOTIDE SEQUENCE [LARGE SCALE GENOMIC DNA]</scope>
    <source>
        <strain evidence="3">DSM 5666 / JCM 11834 / Kol 5</strain>
    </source>
</reference>